<gene>
    <name evidence="1" type="ORF">SAMN02745208_02612</name>
</gene>
<organism evidence="1 2">
    <name type="scientific">Heyndrickxia coagulans DSM 1 = ATCC 7050</name>
    <dbReference type="NCBI Taxonomy" id="1121088"/>
    <lineage>
        <taxon>Bacteria</taxon>
        <taxon>Bacillati</taxon>
        <taxon>Bacillota</taxon>
        <taxon>Bacilli</taxon>
        <taxon>Bacillales</taxon>
        <taxon>Bacillaceae</taxon>
        <taxon>Heyndrickxia</taxon>
    </lineage>
</organism>
<dbReference type="EMBL" id="FQUB01000068">
    <property type="protein sequence ID" value="SHF74888.1"/>
    <property type="molecule type" value="Genomic_DNA"/>
</dbReference>
<comment type="caution">
    <text evidence="1">The sequence shown here is derived from an EMBL/GenBank/DDBJ whole genome shotgun (WGS) entry which is preliminary data.</text>
</comment>
<protein>
    <submittedName>
        <fullName evidence="1">CRISPR type AFERR-associated protein Csf1</fullName>
    </submittedName>
</protein>
<dbReference type="HOGENOM" id="CLU_1052330_0_0_9"/>
<dbReference type="AlphaFoldDB" id="A0A0B5WZK0"/>
<evidence type="ECO:0000313" key="1">
    <source>
        <dbReference type="EMBL" id="SHF74888.1"/>
    </source>
</evidence>
<dbReference type="KEGG" id="bcoa:BF29_2593"/>
<accession>A0A0B5WZK0</accession>
<sequence length="264" mass="30715">MPTHLIYSAWKKTKDENGVIWQNTKDGKGNEIIRNIKFVDPMQHKDMEEHTGACFLCGKQMTHGMKLKKVFSNVFTDWNQAKNPSGTHVCPACCFSILTTKERYGLRTFSNVANEEHLWLPNRVEMREFLLRPPDPPFVVNLAVSQKKHIAFKGEVNYSRDIFTVMYEEMPVLIVLKKFKKLLTIVEHFLYGFTKTEITTGEYSQKRILDFGIDAWEAFEEQVKPYRGTPFLDVVMFVAQRIENEEHSCNEGNLRFAQKRAPLV</sequence>
<dbReference type="KEGG" id="bcoa:BF29_2517"/>
<evidence type="ECO:0000313" key="2">
    <source>
        <dbReference type="Proteomes" id="UP000184029"/>
    </source>
</evidence>
<reference evidence="1 2" key="1">
    <citation type="submission" date="2016-11" db="EMBL/GenBank/DDBJ databases">
        <authorList>
            <person name="Varghese N."/>
            <person name="Submissions S."/>
        </authorList>
    </citation>
    <scope>NUCLEOTIDE SEQUENCE [LARGE SCALE GENOMIC DNA]</scope>
    <source>
        <strain evidence="1 2">DSM 1</strain>
    </source>
</reference>
<proteinExistence type="predicted"/>
<dbReference type="Proteomes" id="UP000184029">
    <property type="component" value="Unassembled WGS sequence"/>
</dbReference>
<name>A0A0B5WZK0_HEYCO</name>